<feature type="transmembrane region" description="Helical" evidence="6">
    <location>
        <begin position="97"/>
        <end position="125"/>
    </location>
</feature>
<dbReference type="InterPro" id="IPR038766">
    <property type="entry name" value="Membrane_comp_ABC_pdt"/>
</dbReference>
<organism evidence="8 9">
    <name type="scientific">Asanoa hainanensis</name>
    <dbReference type="NCBI Taxonomy" id="560556"/>
    <lineage>
        <taxon>Bacteria</taxon>
        <taxon>Bacillati</taxon>
        <taxon>Actinomycetota</taxon>
        <taxon>Actinomycetes</taxon>
        <taxon>Micromonosporales</taxon>
        <taxon>Micromonosporaceae</taxon>
        <taxon>Asanoa</taxon>
    </lineage>
</organism>
<dbReference type="PANTHER" id="PTHR30287:SF1">
    <property type="entry name" value="INNER MEMBRANE PROTEIN"/>
    <property type="match status" value="1"/>
</dbReference>
<feature type="transmembrane region" description="Helical" evidence="6">
    <location>
        <begin position="357"/>
        <end position="383"/>
    </location>
</feature>
<dbReference type="InterPro" id="IPR003838">
    <property type="entry name" value="ABC3_permease_C"/>
</dbReference>
<keyword evidence="5 6" id="KW-0472">Membrane</keyword>
<feature type="transmembrane region" description="Helical" evidence="6">
    <location>
        <begin position="403"/>
        <end position="425"/>
    </location>
</feature>
<evidence type="ECO:0000256" key="5">
    <source>
        <dbReference type="ARBA" id="ARBA00023136"/>
    </source>
</evidence>
<dbReference type="GO" id="GO:0005886">
    <property type="term" value="C:plasma membrane"/>
    <property type="evidence" value="ECO:0007669"/>
    <property type="project" value="UniProtKB-SubCell"/>
</dbReference>
<sequence length="435" mass="43795">MRAGIAAQALRAHRWAFVGPASTQLVAAMVLSATLTLRLTVDGSPDLLDALTAFALIAVYLTILLVGVTMNAAIAQQARDVALLRAIGATPGRIRRAVALEAAVVALPAGGAGYLLGLLAGWAWLGSLVDHGLAPAGARFTPEPLLLAPILGVLVVTSTVGALIAAVRPSRARPAVALAEAETRRPRFTAVRAAFGLLLVAGGVTLSVSIADLAPDAADDAAFFVMLALCVGVGFLGPFVLRSAVAVGRPVLALAGGTGHLAADSVAVLSRALSGALVPLVLAVAFAGVKIAVHTTTTHVTGRAGPAAEAWLDYSGTTVYCLFAAVAAVNTLATVVVGRRRDLALLGLAGATRGRVLAVVVCEAGIVTVTGLVLATGVAGVTLMPMVHTALGTWMPYVPTTTLAAGVLVTAAVVAAGTVLPAALLTRRPPVREVR</sequence>
<evidence type="ECO:0000256" key="4">
    <source>
        <dbReference type="ARBA" id="ARBA00022989"/>
    </source>
</evidence>
<evidence type="ECO:0000313" key="8">
    <source>
        <dbReference type="EMBL" id="SNS69117.1"/>
    </source>
</evidence>
<feature type="domain" description="ABC3 transporter permease C-terminal" evidence="7">
    <location>
        <begin position="322"/>
        <end position="429"/>
    </location>
</feature>
<keyword evidence="4 6" id="KW-1133">Transmembrane helix</keyword>
<feature type="transmembrane region" description="Helical" evidence="6">
    <location>
        <begin position="222"/>
        <end position="241"/>
    </location>
</feature>
<reference evidence="8 9" key="1">
    <citation type="submission" date="2017-06" db="EMBL/GenBank/DDBJ databases">
        <authorList>
            <person name="Kim H.J."/>
            <person name="Triplett B.A."/>
        </authorList>
    </citation>
    <scope>NUCLEOTIDE SEQUENCE [LARGE SCALE GENOMIC DNA]</scope>
    <source>
        <strain evidence="8 9">CGMCC 4.5593</strain>
    </source>
</reference>
<gene>
    <name evidence="8" type="ORF">SAMN05421812_101429</name>
</gene>
<dbReference type="PANTHER" id="PTHR30287">
    <property type="entry name" value="MEMBRANE COMPONENT OF PREDICTED ABC SUPERFAMILY METABOLITE UPTAKE TRANSPORTER"/>
    <property type="match status" value="1"/>
</dbReference>
<dbReference type="AlphaFoldDB" id="A0A239GIX4"/>
<evidence type="ECO:0000313" key="9">
    <source>
        <dbReference type="Proteomes" id="UP000198362"/>
    </source>
</evidence>
<dbReference type="EMBL" id="FZPH01000001">
    <property type="protein sequence ID" value="SNS69117.1"/>
    <property type="molecule type" value="Genomic_DNA"/>
</dbReference>
<evidence type="ECO:0000256" key="1">
    <source>
        <dbReference type="ARBA" id="ARBA00004651"/>
    </source>
</evidence>
<evidence type="ECO:0000256" key="3">
    <source>
        <dbReference type="ARBA" id="ARBA00022692"/>
    </source>
</evidence>
<feature type="transmembrane region" description="Helical" evidence="6">
    <location>
        <begin position="53"/>
        <end position="76"/>
    </location>
</feature>
<accession>A0A239GIX4</accession>
<evidence type="ECO:0000256" key="2">
    <source>
        <dbReference type="ARBA" id="ARBA00022475"/>
    </source>
</evidence>
<dbReference type="Pfam" id="PF02687">
    <property type="entry name" value="FtsX"/>
    <property type="match status" value="2"/>
</dbReference>
<dbReference type="RefSeq" id="WP_089244026.1">
    <property type="nucleotide sequence ID" value="NZ_FZPH01000001.1"/>
</dbReference>
<evidence type="ECO:0000259" key="7">
    <source>
        <dbReference type="Pfam" id="PF02687"/>
    </source>
</evidence>
<feature type="transmembrane region" description="Helical" evidence="6">
    <location>
        <begin position="277"/>
        <end position="297"/>
    </location>
</feature>
<evidence type="ECO:0000256" key="6">
    <source>
        <dbReference type="SAM" id="Phobius"/>
    </source>
</evidence>
<protein>
    <submittedName>
        <fullName evidence="8">Putative ABC transport system permease protein</fullName>
    </submittedName>
</protein>
<keyword evidence="9" id="KW-1185">Reference proteome</keyword>
<feature type="transmembrane region" description="Helical" evidence="6">
    <location>
        <begin position="145"/>
        <end position="167"/>
    </location>
</feature>
<keyword evidence="2" id="KW-1003">Cell membrane</keyword>
<proteinExistence type="predicted"/>
<dbReference type="Proteomes" id="UP000198362">
    <property type="component" value="Unassembled WGS sequence"/>
</dbReference>
<comment type="subcellular location">
    <subcellularLocation>
        <location evidence="1">Cell membrane</location>
        <topology evidence="1">Multi-pass membrane protein</topology>
    </subcellularLocation>
</comment>
<dbReference type="OrthoDB" id="3356725at2"/>
<feature type="transmembrane region" description="Helical" evidence="6">
    <location>
        <begin position="12"/>
        <end position="33"/>
    </location>
</feature>
<feature type="transmembrane region" description="Helical" evidence="6">
    <location>
        <begin position="317"/>
        <end position="337"/>
    </location>
</feature>
<name>A0A239GIX4_9ACTN</name>
<feature type="domain" description="ABC3 transporter permease C-terminal" evidence="7">
    <location>
        <begin position="53"/>
        <end position="165"/>
    </location>
</feature>
<feature type="transmembrane region" description="Helical" evidence="6">
    <location>
        <begin position="188"/>
        <end position="210"/>
    </location>
</feature>
<keyword evidence="3 6" id="KW-0812">Transmembrane</keyword>